<proteinExistence type="predicted"/>
<reference evidence="2 3" key="1">
    <citation type="journal article" date="2023" name="Sci. Data">
        <title>Genome assembly of the Korean intertidal mud-creeper Batillaria attramentaria.</title>
        <authorList>
            <person name="Patra A.K."/>
            <person name="Ho P.T."/>
            <person name="Jun S."/>
            <person name="Lee S.J."/>
            <person name="Kim Y."/>
            <person name="Won Y.J."/>
        </authorList>
    </citation>
    <scope>NUCLEOTIDE SEQUENCE [LARGE SCALE GENOMIC DNA]</scope>
    <source>
        <strain evidence="2">Wonlab-2016</strain>
    </source>
</reference>
<evidence type="ECO:0000256" key="1">
    <source>
        <dbReference type="SAM" id="MobiDB-lite"/>
    </source>
</evidence>
<keyword evidence="3" id="KW-1185">Reference proteome</keyword>
<evidence type="ECO:0000313" key="3">
    <source>
        <dbReference type="Proteomes" id="UP001519460"/>
    </source>
</evidence>
<evidence type="ECO:0000313" key="2">
    <source>
        <dbReference type="EMBL" id="KAK7501792.1"/>
    </source>
</evidence>
<dbReference type="Proteomes" id="UP001519460">
    <property type="component" value="Unassembled WGS sequence"/>
</dbReference>
<feature type="non-terminal residue" evidence="2">
    <location>
        <position position="94"/>
    </location>
</feature>
<comment type="caution">
    <text evidence="2">The sequence shown here is derived from an EMBL/GenBank/DDBJ whole genome shotgun (WGS) entry which is preliminary data.</text>
</comment>
<gene>
    <name evidence="2" type="ORF">BaRGS_00006878</name>
</gene>
<sequence>MVITARHSSVDYFSQVGCIFPVLGCPFTPGTQPPRGHGSTRCCLIPLHYTQDIRPSPFTKRTCPDTNTRDPPRTTPRITTCSSSLHLAPEKRLV</sequence>
<name>A0ABD0LRZ6_9CAEN</name>
<accession>A0ABD0LRZ6</accession>
<dbReference type="EMBL" id="JACVVK020000029">
    <property type="protein sequence ID" value="KAK7501792.1"/>
    <property type="molecule type" value="Genomic_DNA"/>
</dbReference>
<feature type="region of interest" description="Disordered" evidence="1">
    <location>
        <begin position="56"/>
        <end position="94"/>
    </location>
</feature>
<protein>
    <submittedName>
        <fullName evidence="2">Uncharacterized protein</fullName>
    </submittedName>
</protein>
<dbReference type="AlphaFoldDB" id="A0ABD0LRZ6"/>
<organism evidence="2 3">
    <name type="scientific">Batillaria attramentaria</name>
    <dbReference type="NCBI Taxonomy" id="370345"/>
    <lineage>
        <taxon>Eukaryota</taxon>
        <taxon>Metazoa</taxon>
        <taxon>Spiralia</taxon>
        <taxon>Lophotrochozoa</taxon>
        <taxon>Mollusca</taxon>
        <taxon>Gastropoda</taxon>
        <taxon>Caenogastropoda</taxon>
        <taxon>Sorbeoconcha</taxon>
        <taxon>Cerithioidea</taxon>
        <taxon>Batillariidae</taxon>
        <taxon>Batillaria</taxon>
    </lineage>
</organism>